<feature type="region of interest" description="Disordered" evidence="1">
    <location>
        <begin position="1293"/>
        <end position="1319"/>
    </location>
</feature>
<feature type="compositionally biased region" description="Polar residues" evidence="1">
    <location>
        <begin position="455"/>
        <end position="475"/>
    </location>
</feature>
<feature type="compositionally biased region" description="Polar residues" evidence="1">
    <location>
        <begin position="566"/>
        <end position="575"/>
    </location>
</feature>
<comment type="caution">
    <text evidence="2">The sequence shown here is derived from an EMBL/GenBank/DDBJ whole genome shotgun (WGS) entry which is preliminary data.</text>
</comment>
<feature type="compositionally biased region" description="Polar residues" evidence="1">
    <location>
        <begin position="251"/>
        <end position="262"/>
    </location>
</feature>
<feature type="compositionally biased region" description="Acidic residues" evidence="1">
    <location>
        <begin position="1297"/>
        <end position="1308"/>
    </location>
</feature>
<feature type="region of interest" description="Disordered" evidence="1">
    <location>
        <begin position="755"/>
        <end position="802"/>
    </location>
</feature>
<feature type="compositionally biased region" description="Low complexity" evidence="1">
    <location>
        <begin position="234"/>
        <end position="249"/>
    </location>
</feature>
<organism evidence="2 3">
    <name type="scientific">Oleoguttula mirabilis</name>
    <dbReference type="NCBI Taxonomy" id="1507867"/>
    <lineage>
        <taxon>Eukaryota</taxon>
        <taxon>Fungi</taxon>
        <taxon>Dikarya</taxon>
        <taxon>Ascomycota</taxon>
        <taxon>Pezizomycotina</taxon>
        <taxon>Dothideomycetes</taxon>
        <taxon>Dothideomycetidae</taxon>
        <taxon>Mycosphaerellales</taxon>
        <taxon>Teratosphaeriaceae</taxon>
        <taxon>Oleoguttula</taxon>
    </lineage>
</organism>
<feature type="compositionally biased region" description="Polar residues" evidence="1">
    <location>
        <begin position="422"/>
        <end position="439"/>
    </location>
</feature>
<feature type="compositionally biased region" description="Polar residues" evidence="1">
    <location>
        <begin position="401"/>
        <end position="410"/>
    </location>
</feature>
<feature type="region of interest" description="Disordered" evidence="1">
    <location>
        <begin position="148"/>
        <end position="368"/>
    </location>
</feature>
<proteinExistence type="predicted"/>
<feature type="compositionally biased region" description="Polar residues" evidence="1">
    <location>
        <begin position="148"/>
        <end position="179"/>
    </location>
</feature>
<feature type="compositionally biased region" description="Low complexity" evidence="1">
    <location>
        <begin position="180"/>
        <end position="225"/>
    </location>
</feature>
<evidence type="ECO:0000313" key="2">
    <source>
        <dbReference type="EMBL" id="KAK4544946.1"/>
    </source>
</evidence>
<feature type="compositionally biased region" description="Polar residues" evidence="1">
    <location>
        <begin position="339"/>
        <end position="353"/>
    </location>
</feature>
<feature type="compositionally biased region" description="Basic and acidic residues" evidence="1">
    <location>
        <begin position="1309"/>
        <end position="1319"/>
    </location>
</feature>
<feature type="region of interest" description="Disordered" evidence="1">
    <location>
        <begin position="389"/>
        <end position="479"/>
    </location>
</feature>
<evidence type="ECO:0000313" key="3">
    <source>
        <dbReference type="Proteomes" id="UP001324427"/>
    </source>
</evidence>
<feature type="region of interest" description="Disordered" evidence="1">
    <location>
        <begin position="1052"/>
        <end position="1094"/>
    </location>
</feature>
<feature type="compositionally biased region" description="Acidic residues" evidence="1">
    <location>
        <begin position="921"/>
        <end position="932"/>
    </location>
</feature>
<feature type="region of interest" description="Disordered" evidence="1">
    <location>
        <begin position="56"/>
        <end position="75"/>
    </location>
</feature>
<feature type="compositionally biased region" description="Low complexity" evidence="1">
    <location>
        <begin position="30"/>
        <end position="49"/>
    </location>
</feature>
<feature type="region of interest" description="Disordered" evidence="1">
    <location>
        <begin position="899"/>
        <end position="933"/>
    </location>
</feature>
<protein>
    <recommendedName>
        <fullName evidence="4">C2H2-type domain-containing protein</fullName>
    </recommendedName>
</protein>
<dbReference type="EMBL" id="JAVFHQ010000022">
    <property type="protein sequence ID" value="KAK4544946.1"/>
    <property type="molecule type" value="Genomic_DNA"/>
</dbReference>
<feature type="region of interest" description="Disordered" evidence="1">
    <location>
        <begin position="1"/>
        <end position="49"/>
    </location>
</feature>
<evidence type="ECO:0008006" key="4">
    <source>
        <dbReference type="Google" id="ProtNLM"/>
    </source>
</evidence>
<feature type="compositionally biased region" description="Pro residues" evidence="1">
    <location>
        <begin position="442"/>
        <end position="453"/>
    </location>
</feature>
<sequence>MAPYNANQYGTYYDPAGSQANHPTGYRYQATTTSASPYPSTATANYQSPGYQGYGNTYGNQQYGENAQGGSSTTSQAASALSNLSSSNYAQPAATTAASTNANYDSSTWGTSNYASYNTANAQVPNRTQSNNSPLYATQSTASTFGRLSVPEQTQSTPSSNTYAQQAYQNARTSATPSNQSYQTAYTQPAQQPQAQQPQRYASPLHAVQAQQQSHSKQSSRSVAHQPSPQMAPQSVQQASNNRQQSASVEPSATTVNPSQVYDDSAERRRKAQIEAEKRRKREQEQAARKAEEDRIAAEKRKEEEEKQRAEKQEAMKKAEAEHKAEERRKKREEKRQSKTAATALTKMASSGTMDAVVSEAPPANPEEAEMRAMFQKMREFNAKNPAMLAKLWEEERKTHSSQSPQSANVTPAPAPPQKAATSTMMAAPQNSTPTQQYRPFQKPPPPPPPPPKTAAQNMTTSTQPMASQSTTSLWPPQKKGSLAEAAAKWLMALPENTGKAISKGSVLKILEANPSYVQLCEALESIGLRFERSLLARELLKAVPEGLKTPAQLPSKATPFSAINGTAAQINGPTDVTKKKRGRPFKDSLRASGGDATSRPTSNSGTVNYEAPSFTSLADAAREVNSMGEASGSFGMQSGPVQPAQPSPYFAQPQAPNGSRAPSQSQAPEQKPTIKPEEPRRPPANKEEAARKTFGDLVDLTAEDSDEEGPPKKVLQTTNGQMNGVSLQQQPPQQQPSQFGFKQFKQPMAFQDFYRPGQRPAHPVMPGQGSMHPSGPPPPAQMLAPRPPQPPPPQLVSRPKGPSLEHLQQERVRGKMLVEPIMRDRVARKSRYDPRTIARDVLLATGRHPDMRALNAHLNTMQRLLGTHGGGYETEGGRGDRSDLSTIRWDIIDPAEPQSAKTAKVAGKRLRGAAASGEDTTTDADDEDDEPAPSIHVTHQIVDNGDGTQQYVSVYAQLNGKDKPKKRRGRPPRSSMPGINFIPSTQGGERQHVSIGQRDLADTPNQRTFAATAPRSAPAGGRAAGGSPAGTPSGNAPIGYAAFRHVDDSGNVVKKKGRPFGWRKSVHSREAQGLEPAKTGQNPGSRLRQSQGPKDANLIEPKYQAWKCQWKGCQAELHNLETLKKHVVKLHGKPTDGGVYDCLWQPCEAESEHVVGKGKGKASGVASFSGIDSWMNHIDKEHLQSVAWEQGDGPRGGMSDHHATDSEAYLSDAQGRSVTPIIVPNFDGLAGATSQVLPSALRRPGRPEKEVAHMTKDERKAAADLEKLEAHKRAVGPSMDKTGVRMANKKRRLGFLDDEDFEDEVESEGEHVEEEKGE</sequence>
<keyword evidence="3" id="KW-1185">Reference proteome</keyword>
<feature type="region of interest" description="Disordered" evidence="1">
    <location>
        <begin position="1012"/>
        <end position="1034"/>
    </location>
</feature>
<feature type="compositionally biased region" description="Basic and acidic residues" evidence="1">
    <location>
        <begin position="272"/>
        <end position="328"/>
    </location>
</feature>
<feature type="compositionally biased region" description="Polar residues" evidence="1">
    <location>
        <begin position="1"/>
        <end position="10"/>
    </location>
</feature>
<gene>
    <name evidence="2" type="ORF">LTR36_003851</name>
</gene>
<feature type="compositionally biased region" description="Polar residues" evidence="1">
    <location>
        <begin position="599"/>
        <end position="608"/>
    </location>
</feature>
<feature type="compositionally biased region" description="Polar residues" evidence="1">
    <location>
        <begin position="655"/>
        <end position="669"/>
    </location>
</feature>
<feature type="region of interest" description="Disordered" evidence="1">
    <location>
        <begin position="566"/>
        <end position="611"/>
    </location>
</feature>
<feature type="region of interest" description="Disordered" evidence="1">
    <location>
        <begin position="630"/>
        <end position="719"/>
    </location>
</feature>
<name>A0AAV9JII3_9PEZI</name>
<feature type="region of interest" description="Disordered" evidence="1">
    <location>
        <begin position="958"/>
        <end position="995"/>
    </location>
</feature>
<feature type="compositionally biased region" description="Polar residues" evidence="1">
    <location>
        <begin position="1080"/>
        <end position="1093"/>
    </location>
</feature>
<dbReference type="Proteomes" id="UP001324427">
    <property type="component" value="Unassembled WGS sequence"/>
</dbReference>
<reference evidence="2 3" key="1">
    <citation type="submission" date="2021-11" db="EMBL/GenBank/DDBJ databases">
        <title>Black yeast isolated from Biological Soil Crust.</title>
        <authorList>
            <person name="Kurbessoian T."/>
        </authorList>
    </citation>
    <scope>NUCLEOTIDE SEQUENCE [LARGE SCALE GENOMIC DNA]</scope>
    <source>
        <strain evidence="2 3">CCFEE 5522</strain>
    </source>
</reference>
<feature type="compositionally biased region" description="Basic and acidic residues" evidence="1">
    <location>
        <begin position="673"/>
        <end position="695"/>
    </location>
</feature>
<evidence type="ECO:0000256" key="1">
    <source>
        <dbReference type="SAM" id="MobiDB-lite"/>
    </source>
</evidence>
<feature type="compositionally biased region" description="Low complexity" evidence="1">
    <location>
        <begin position="1012"/>
        <end position="1022"/>
    </location>
</feature>
<accession>A0AAV9JII3</accession>
<feature type="compositionally biased region" description="Pro residues" evidence="1">
    <location>
        <begin position="775"/>
        <end position="795"/>
    </location>
</feature>